<gene>
    <name evidence="1" type="ORF">ACFSKO_00215</name>
</gene>
<dbReference type="RefSeq" id="WP_380247137.1">
    <property type="nucleotide sequence ID" value="NZ_JBHUII010000001.1"/>
</dbReference>
<dbReference type="PANTHER" id="PTHR35936">
    <property type="entry name" value="MEMBRANE-BOUND LYTIC MUREIN TRANSGLYCOSYLASE F"/>
    <property type="match status" value="1"/>
</dbReference>
<dbReference type="EMBL" id="JBHUII010000001">
    <property type="protein sequence ID" value="MFD2204013.1"/>
    <property type="molecule type" value="Genomic_DNA"/>
</dbReference>
<dbReference type="Proteomes" id="UP001597294">
    <property type="component" value="Unassembled WGS sequence"/>
</dbReference>
<name>A0ABW5BD09_9PROT</name>
<protein>
    <submittedName>
        <fullName evidence="1">Substrate-binding periplasmic protein</fullName>
    </submittedName>
</protein>
<organism evidence="1 2">
    <name type="scientific">Kiloniella antarctica</name>
    <dbReference type="NCBI Taxonomy" id="1550907"/>
    <lineage>
        <taxon>Bacteria</taxon>
        <taxon>Pseudomonadati</taxon>
        <taxon>Pseudomonadota</taxon>
        <taxon>Alphaproteobacteria</taxon>
        <taxon>Rhodospirillales</taxon>
        <taxon>Kiloniellaceae</taxon>
        <taxon>Kiloniella</taxon>
    </lineage>
</organism>
<reference evidence="2" key="1">
    <citation type="journal article" date="2019" name="Int. J. Syst. Evol. Microbiol.">
        <title>The Global Catalogue of Microorganisms (GCM) 10K type strain sequencing project: providing services to taxonomists for standard genome sequencing and annotation.</title>
        <authorList>
            <consortium name="The Broad Institute Genomics Platform"/>
            <consortium name="The Broad Institute Genome Sequencing Center for Infectious Disease"/>
            <person name="Wu L."/>
            <person name="Ma J."/>
        </authorList>
    </citation>
    <scope>NUCLEOTIDE SEQUENCE [LARGE SCALE GENOMIC DNA]</scope>
    <source>
        <strain evidence="2">CGMCC 4.7192</strain>
    </source>
</reference>
<evidence type="ECO:0000313" key="2">
    <source>
        <dbReference type="Proteomes" id="UP001597294"/>
    </source>
</evidence>
<dbReference type="SUPFAM" id="SSF53850">
    <property type="entry name" value="Periplasmic binding protein-like II"/>
    <property type="match status" value="1"/>
</dbReference>
<accession>A0ABW5BD09</accession>
<dbReference type="PANTHER" id="PTHR35936:SF25">
    <property type="entry name" value="ABC TRANSPORTER SUBSTRATE-BINDING PROTEIN"/>
    <property type="match status" value="1"/>
</dbReference>
<sequence>MKKYLLSLILLFFSSEVFADKLKIAVGLWIPPYVIRDEARGIEYDILKETLALAGHEMVPRYVPLARTLAELRSGQVDGIMSTGLTDLPGCYTNTHITYWNYAITLSSNNIQIDSIKDLKGRTIMAFQNARNYLGEDYRQMTHGNKLYKEIGDQSSQNKLLFSKRVEVVIADQFIFQWFNRSPEVLKTIKKAPEVTYHEIFPPSRFQSVFLRQDVCDSFNIALKELKNSGRYDEIVASYGVTNVSDSLIN</sequence>
<proteinExistence type="predicted"/>
<dbReference type="Gene3D" id="3.40.190.10">
    <property type="entry name" value="Periplasmic binding protein-like II"/>
    <property type="match status" value="2"/>
</dbReference>
<keyword evidence="2" id="KW-1185">Reference proteome</keyword>
<comment type="caution">
    <text evidence="1">The sequence shown here is derived from an EMBL/GenBank/DDBJ whole genome shotgun (WGS) entry which is preliminary data.</text>
</comment>
<evidence type="ECO:0000313" key="1">
    <source>
        <dbReference type="EMBL" id="MFD2204013.1"/>
    </source>
</evidence>